<dbReference type="Proteomes" id="UP000481153">
    <property type="component" value="Unassembled WGS sequence"/>
</dbReference>
<name>A0A6G0W7X0_9STRA</name>
<proteinExistence type="predicted"/>
<sequence length="205" mass="22755">MPSGKAFEKTTTASLRVDVVDMSLDKFERFRRTLVLLSSCLIPPRLPHIFETAESSISSTLPPLPPKQFDVLTLQSLKFNPRRPFGHRDAQSDDIQSFHRLDDFGMEQLDLMLVFQLDRSSSVILMDSFKATECPAPRCPASSEPPAPCQDDTASQRLNLELAQDISIVPCSPYRDLAAFPVSLQHQSGLSLSPSPPSPLMEQNA</sequence>
<organism evidence="1 2">
    <name type="scientific">Aphanomyces euteiches</name>
    <dbReference type="NCBI Taxonomy" id="100861"/>
    <lineage>
        <taxon>Eukaryota</taxon>
        <taxon>Sar</taxon>
        <taxon>Stramenopiles</taxon>
        <taxon>Oomycota</taxon>
        <taxon>Saprolegniomycetes</taxon>
        <taxon>Saprolegniales</taxon>
        <taxon>Verrucalvaceae</taxon>
        <taxon>Aphanomyces</taxon>
    </lineage>
</organism>
<comment type="caution">
    <text evidence="1">The sequence shown here is derived from an EMBL/GenBank/DDBJ whole genome shotgun (WGS) entry which is preliminary data.</text>
</comment>
<evidence type="ECO:0000313" key="1">
    <source>
        <dbReference type="EMBL" id="KAF0723222.1"/>
    </source>
</evidence>
<protein>
    <submittedName>
        <fullName evidence="1">Uncharacterized protein</fullName>
    </submittedName>
</protein>
<keyword evidence="2" id="KW-1185">Reference proteome</keyword>
<reference evidence="1 2" key="1">
    <citation type="submission" date="2019-07" db="EMBL/GenBank/DDBJ databases">
        <title>Genomics analysis of Aphanomyces spp. identifies a new class of oomycete effector associated with host adaptation.</title>
        <authorList>
            <person name="Gaulin E."/>
        </authorList>
    </citation>
    <scope>NUCLEOTIDE SEQUENCE [LARGE SCALE GENOMIC DNA]</scope>
    <source>
        <strain evidence="1 2">ATCC 201684</strain>
    </source>
</reference>
<dbReference type="AlphaFoldDB" id="A0A6G0W7X0"/>
<dbReference type="EMBL" id="VJMJ01000313">
    <property type="protein sequence ID" value="KAF0723222.1"/>
    <property type="molecule type" value="Genomic_DNA"/>
</dbReference>
<accession>A0A6G0W7X0</accession>
<evidence type="ECO:0000313" key="2">
    <source>
        <dbReference type="Proteomes" id="UP000481153"/>
    </source>
</evidence>
<gene>
    <name evidence="1" type="ORF">Ae201684_017839</name>
</gene>